<protein>
    <submittedName>
        <fullName evidence="10">Acyl-CoA dehydrogenase</fullName>
    </submittedName>
</protein>
<keyword evidence="4 6" id="KW-0274">FAD</keyword>
<sequence>MTGDPDFTAFTLTDDQREFRSTVRAFLEHHSPESEVRRLMESETGFDSAIWRAMADQLSLQGLIVPENYGGEGFGFAELGLVLEEMGAALVPGPYFTSAVLAATVLLCSGDDDACQRYLPSIASGETIATLAITERSGRWDRDGIETTAGQDGADWMLRGTKYYVPDGSIADLVLVVARAASGAVGLFAVENTDDLVRREQSTLDPTRRQAVIEFADTAAARIGPEDAWPGLSRALSHATAALANEQVGGAQRCLDQAVAYVKVRTQFGKPVGSFQAIRHRCADLMLDIECARGVAQYAVHAVDNFPAESVSAAALAKACCSDVYARAAAANIQLHGGIGFTWEHPAHMYYKRAKSSAMLLGDANYHRGLLADGIGV</sequence>
<dbReference type="Gene3D" id="1.20.140.10">
    <property type="entry name" value="Butyryl-CoA Dehydrogenase, subunit A, domain 3"/>
    <property type="match status" value="1"/>
</dbReference>
<name>G8RGM8_MYCRN</name>
<evidence type="ECO:0000256" key="4">
    <source>
        <dbReference type="ARBA" id="ARBA00022827"/>
    </source>
</evidence>
<keyword evidence="3 6" id="KW-0285">Flavoprotein</keyword>
<dbReference type="InterPro" id="IPR036250">
    <property type="entry name" value="AcylCo_DH-like_C"/>
</dbReference>
<dbReference type="GO" id="GO:0003995">
    <property type="term" value="F:acyl-CoA dehydrogenase activity"/>
    <property type="evidence" value="ECO:0007669"/>
    <property type="project" value="TreeGrafter"/>
</dbReference>
<proteinExistence type="inferred from homology"/>
<dbReference type="Pfam" id="PF02771">
    <property type="entry name" value="Acyl-CoA_dh_N"/>
    <property type="match status" value="1"/>
</dbReference>
<feature type="domain" description="Acyl-CoA dehydrogenase/oxidase C-terminal" evidence="7">
    <location>
        <begin position="233"/>
        <end position="375"/>
    </location>
</feature>
<dbReference type="PANTHER" id="PTHR43884">
    <property type="entry name" value="ACYL-COA DEHYDROGENASE"/>
    <property type="match status" value="1"/>
</dbReference>
<dbReference type="SUPFAM" id="SSF47203">
    <property type="entry name" value="Acyl-CoA dehydrogenase C-terminal domain-like"/>
    <property type="match status" value="1"/>
</dbReference>
<comment type="similarity">
    <text evidence="2 6">Belongs to the acyl-CoA dehydrogenase family.</text>
</comment>
<feature type="domain" description="Acyl-CoA dehydrogenase/oxidase N-terminal" evidence="9">
    <location>
        <begin position="13"/>
        <end position="126"/>
    </location>
</feature>
<evidence type="ECO:0000256" key="2">
    <source>
        <dbReference type="ARBA" id="ARBA00009347"/>
    </source>
</evidence>
<evidence type="ECO:0000313" key="11">
    <source>
        <dbReference type="Proteomes" id="UP000005442"/>
    </source>
</evidence>
<dbReference type="OrthoDB" id="8677713at2"/>
<evidence type="ECO:0000256" key="6">
    <source>
        <dbReference type="RuleBase" id="RU362125"/>
    </source>
</evidence>
<reference evidence="10 11" key="1">
    <citation type="submission" date="2011-12" db="EMBL/GenBank/DDBJ databases">
        <title>Complete sequence of Mycobacterium rhodesiae NBB3.</title>
        <authorList>
            <consortium name="US DOE Joint Genome Institute"/>
            <person name="Lucas S."/>
            <person name="Han J."/>
            <person name="Lapidus A."/>
            <person name="Cheng J.-F."/>
            <person name="Goodwin L."/>
            <person name="Pitluck S."/>
            <person name="Peters L."/>
            <person name="Mikhailova N."/>
            <person name="Gu W."/>
            <person name="Detter J.C."/>
            <person name="Han C."/>
            <person name="Tapia R."/>
            <person name="Land M."/>
            <person name="Hauser L."/>
            <person name="Kyrpides N."/>
            <person name="Ivanova N."/>
            <person name="Pagani I."/>
            <person name="Mattes T."/>
            <person name="Holmes A."/>
            <person name="Rutledge P."/>
            <person name="Paulsen I."/>
            <person name="Coleman N."/>
            <person name="Woyke T."/>
        </authorList>
    </citation>
    <scope>NUCLEOTIDE SEQUENCE [LARGE SCALE GENOMIC DNA]</scope>
    <source>
        <strain evidence="10 11">NBB3</strain>
    </source>
</reference>
<dbReference type="Gene3D" id="1.10.540.10">
    <property type="entry name" value="Acyl-CoA dehydrogenase/oxidase, N-terminal domain"/>
    <property type="match status" value="1"/>
</dbReference>
<dbReference type="eggNOG" id="COG1960">
    <property type="taxonomic scope" value="Bacteria"/>
</dbReference>
<evidence type="ECO:0000256" key="5">
    <source>
        <dbReference type="ARBA" id="ARBA00023002"/>
    </source>
</evidence>
<keyword evidence="5 6" id="KW-0560">Oxidoreductase</keyword>
<dbReference type="PATRIC" id="fig|710685.3.peg.150"/>
<dbReference type="GO" id="GO:0050660">
    <property type="term" value="F:flavin adenine dinucleotide binding"/>
    <property type="evidence" value="ECO:0007669"/>
    <property type="project" value="InterPro"/>
</dbReference>
<dbReference type="InterPro" id="IPR037069">
    <property type="entry name" value="AcylCoA_DH/ox_N_sf"/>
</dbReference>
<dbReference type="AlphaFoldDB" id="G8RGM8"/>
<evidence type="ECO:0000259" key="7">
    <source>
        <dbReference type="Pfam" id="PF00441"/>
    </source>
</evidence>
<dbReference type="STRING" id="710685.MycrhN_0147"/>
<dbReference type="PANTHER" id="PTHR43884:SF20">
    <property type="entry name" value="ACYL-COA DEHYDROGENASE FADE28"/>
    <property type="match status" value="1"/>
</dbReference>
<feature type="domain" description="Acyl-CoA oxidase/dehydrogenase middle" evidence="8">
    <location>
        <begin position="131"/>
        <end position="197"/>
    </location>
</feature>
<keyword evidence="11" id="KW-1185">Reference proteome</keyword>
<dbReference type="EMBL" id="CP003169">
    <property type="protein sequence ID" value="AEV70797.1"/>
    <property type="molecule type" value="Genomic_DNA"/>
</dbReference>
<dbReference type="HOGENOM" id="CLU_018204_5_1_11"/>
<dbReference type="InterPro" id="IPR006091">
    <property type="entry name" value="Acyl-CoA_Oxase/DH_mid-dom"/>
</dbReference>
<dbReference type="InterPro" id="IPR009100">
    <property type="entry name" value="AcylCoA_DH/oxidase_NM_dom_sf"/>
</dbReference>
<dbReference type="SUPFAM" id="SSF56645">
    <property type="entry name" value="Acyl-CoA dehydrogenase NM domain-like"/>
    <property type="match status" value="1"/>
</dbReference>
<evidence type="ECO:0000256" key="1">
    <source>
        <dbReference type="ARBA" id="ARBA00001974"/>
    </source>
</evidence>
<dbReference type="Proteomes" id="UP000005442">
    <property type="component" value="Chromosome"/>
</dbReference>
<dbReference type="Gene3D" id="2.40.110.10">
    <property type="entry name" value="Butyryl-CoA Dehydrogenase, subunit A, domain 2"/>
    <property type="match status" value="1"/>
</dbReference>
<dbReference type="RefSeq" id="WP_014208617.1">
    <property type="nucleotide sequence ID" value="NC_016604.1"/>
</dbReference>
<dbReference type="CDD" id="cd00567">
    <property type="entry name" value="ACAD"/>
    <property type="match status" value="1"/>
</dbReference>
<dbReference type="InterPro" id="IPR009075">
    <property type="entry name" value="AcylCo_DH/oxidase_C"/>
</dbReference>
<evidence type="ECO:0000256" key="3">
    <source>
        <dbReference type="ARBA" id="ARBA00022630"/>
    </source>
</evidence>
<dbReference type="Pfam" id="PF02770">
    <property type="entry name" value="Acyl-CoA_dh_M"/>
    <property type="match status" value="1"/>
</dbReference>
<dbReference type="InterPro" id="IPR013786">
    <property type="entry name" value="AcylCoA_DH/ox_N"/>
</dbReference>
<dbReference type="KEGG" id="mrh:MycrhN_0147"/>
<evidence type="ECO:0000259" key="8">
    <source>
        <dbReference type="Pfam" id="PF02770"/>
    </source>
</evidence>
<evidence type="ECO:0000259" key="9">
    <source>
        <dbReference type="Pfam" id="PF02771"/>
    </source>
</evidence>
<dbReference type="Pfam" id="PF00441">
    <property type="entry name" value="Acyl-CoA_dh_1"/>
    <property type="match status" value="1"/>
</dbReference>
<comment type="cofactor">
    <cofactor evidence="1 6">
        <name>FAD</name>
        <dbReference type="ChEBI" id="CHEBI:57692"/>
    </cofactor>
</comment>
<dbReference type="InterPro" id="IPR046373">
    <property type="entry name" value="Acyl-CoA_Oxase/DH_mid-dom_sf"/>
</dbReference>
<evidence type="ECO:0000313" key="10">
    <source>
        <dbReference type="EMBL" id="AEV70797.1"/>
    </source>
</evidence>
<gene>
    <name evidence="10" type="ordered locus">MycrhN_0147</name>
</gene>
<accession>G8RGM8</accession>
<organism evidence="10 11">
    <name type="scientific">Mycolicibacterium rhodesiae (strain NBB3)</name>
    <name type="common">Mycobacterium rhodesiae</name>
    <dbReference type="NCBI Taxonomy" id="710685"/>
    <lineage>
        <taxon>Bacteria</taxon>
        <taxon>Bacillati</taxon>
        <taxon>Actinomycetota</taxon>
        <taxon>Actinomycetes</taxon>
        <taxon>Mycobacteriales</taxon>
        <taxon>Mycobacteriaceae</taxon>
        <taxon>Mycolicibacterium</taxon>
    </lineage>
</organism>